<dbReference type="RefSeq" id="WP_101577448.1">
    <property type="nucleotide sequence ID" value="NZ_PGVA01000024.1"/>
</dbReference>
<dbReference type="InterPro" id="IPR009492">
    <property type="entry name" value="TniQ"/>
</dbReference>
<dbReference type="EMBL" id="PGVA01000024">
    <property type="protein sequence ID" value="PLR83033.1"/>
    <property type="molecule type" value="Genomic_DNA"/>
</dbReference>
<organism evidence="2 4">
    <name type="scientific">Bacillus canaveralius</name>
    <dbReference type="NCBI Taxonomy" id="1403243"/>
    <lineage>
        <taxon>Bacteria</taxon>
        <taxon>Bacillati</taxon>
        <taxon>Bacillota</taxon>
        <taxon>Bacilli</taxon>
        <taxon>Bacillales</taxon>
        <taxon>Bacillaceae</taxon>
        <taxon>Bacillus</taxon>
    </lineage>
</organism>
<name>A0A2N5GMJ8_9BACI</name>
<dbReference type="Pfam" id="PF06527">
    <property type="entry name" value="TniQ"/>
    <property type="match status" value="1"/>
</dbReference>
<dbReference type="OrthoDB" id="7029747at2"/>
<proteinExistence type="predicted"/>
<keyword evidence="5" id="KW-1185">Reference proteome</keyword>
<reference evidence="3 5" key="2">
    <citation type="submission" date="2017-12" db="EMBL/GenBank/DDBJ databases">
        <title>Comparative Functional Genomics of Dry Heat Resistant strains isolated from the Viking Spacecraft.</title>
        <authorList>
            <person name="Seuylemezian A."/>
            <person name="Cooper K."/>
            <person name="Vaishampayan P."/>
        </authorList>
    </citation>
    <scope>NUCLEOTIDE SEQUENCE [LARGE SCALE GENOMIC DNA]</scope>
    <source>
        <strain evidence="3 5">ATCC 29669</strain>
    </source>
</reference>
<dbReference type="EMBL" id="PGVD01000028">
    <property type="protein sequence ID" value="PLR96963.1"/>
    <property type="molecule type" value="Genomic_DNA"/>
</dbReference>
<feature type="domain" description="TniQ" evidence="1">
    <location>
        <begin position="36"/>
        <end position="159"/>
    </location>
</feature>
<accession>A0A2N5GMJ8</accession>
<evidence type="ECO:0000313" key="3">
    <source>
        <dbReference type="EMBL" id="PLR96963.1"/>
    </source>
</evidence>
<protein>
    <recommendedName>
        <fullName evidence="1">TniQ domain-containing protein</fullName>
    </recommendedName>
</protein>
<gene>
    <name evidence="2" type="ORF">CU635_11235</name>
    <name evidence="3" type="ORF">CVD25_09965</name>
</gene>
<dbReference type="AlphaFoldDB" id="A0A2N5GMJ8"/>
<dbReference type="Proteomes" id="UP000235114">
    <property type="component" value="Unassembled WGS sequence"/>
</dbReference>
<reference evidence="2 4" key="1">
    <citation type="submission" date="2017-11" db="EMBL/GenBank/DDBJ databases">
        <title>Comparitive Functional Genomics of Dry Heat Resistant strains isolated from the Viking Spacecraft.</title>
        <authorList>
            <person name="Seuylemezian A."/>
            <person name="Cooper K."/>
            <person name="Vaishampayan P."/>
        </authorList>
    </citation>
    <scope>NUCLEOTIDE SEQUENCE [LARGE SCALE GENOMIC DNA]</scope>
    <source>
        <strain evidence="2 4">M4.6</strain>
    </source>
</reference>
<dbReference type="Proteomes" id="UP000234951">
    <property type="component" value="Unassembled WGS sequence"/>
</dbReference>
<evidence type="ECO:0000259" key="1">
    <source>
        <dbReference type="Pfam" id="PF06527"/>
    </source>
</evidence>
<evidence type="ECO:0000313" key="2">
    <source>
        <dbReference type="EMBL" id="PLR83033.1"/>
    </source>
</evidence>
<evidence type="ECO:0000313" key="5">
    <source>
        <dbReference type="Proteomes" id="UP000235114"/>
    </source>
</evidence>
<evidence type="ECO:0000313" key="4">
    <source>
        <dbReference type="Proteomes" id="UP000234951"/>
    </source>
</evidence>
<sequence>MEQCHLDIYGTLELEQTNLISSTLYNLKPFGSTGSDVESLSSYILRLANAHCVSTPKLTNNIMLPSFEEKYQLFKLSTIINGFNNLTVHSVHVLEKLTCRDDLQKLTLINFRNVLSGTFLLKRHREWCPLCMQNMKIPYDKLIWNITAYEVCPSHLIKLESNCPNCGKGQTVIPANGKNGYCQHCNCWLGRNEHDTSLSDIDDESIYKSTEIESILEYFFNKDPIDKKHLINSLRKIDRYLSEHVNVKGFFEGEVGLARNAFNRYCKGKGSPTIEHLVALSSRLNVSLINMLIEYGVKPSLETDQLLPKNRKYNEEYDYERVKQYLITALNSNRYVTIYEITEEFGMNPTTLDTNFPSLMNEIRIQNQRLQKRIRSARAYNHKKDYAKVKKYLEALLHSNEFIPISNIHKELGMNSRTLANKFPDLLNKIRMKNKRLRENASVKRDPGEIRYRPAIDKKYVGRTLQNYLNLIEDKPIYLIRISQEIGISHESIKRHFPEIVALIHKKNREVLDIKKNKRKQELRQTIEEMIENGVYPSLNKLHDRLGYSVSLEFAEVRKNILKEFGIKRFI</sequence>
<comment type="caution">
    <text evidence="2">The sequence shown here is derived from an EMBL/GenBank/DDBJ whole genome shotgun (WGS) entry which is preliminary data.</text>
</comment>